<accession>A0A8X6TX54</accession>
<proteinExistence type="predicted"/>
<protein>
    <submittedName>
        <fullName evidence="1">Uncharacterized protein</fullName>
    </submittedName>
</protein>
<evidence type="ECO:0000313" key="1">
    <source>
        <dbReference type="EMBL" id="GFT66292.1"/>
    </source>
</evidence>
<name>A0A8X6TX54_NEPPI</name>
<dbReference type="OrthoDB" id="8065943at2759"/>
<dbReference type="Proteomes" id="UP000887013">
    <property type="component" value="Unassembled WGS sequence"/>
</dbReference>
<organism evidence="1 2">
    <name type="scientific">Nephila pilipes</name>
    <name type="common">Giant wood spider</name>
    <name type="synonym">Nephila maculata</name>
    <dbReference type="NCBI Taxonomy" id="299642"/>
    <lineage>
        <taxon>Eukaryota</taxon>
        <taxon>Metazoa</taxon>
        <taxon>Ecdysozoa</taxon>
        <taxon>Arthropoda</taxon>
        <taxon>Chelicerata</taxon>
        <taxon>Arachnida</taxon>
        <taxon>Araneae</taxon>
        <taxon>Araneomorphae</taxon>
        <taxon>Entelegynae</taxon>
        <taxon>Araneoidea</taxon>
        <taxon>Nephilidae</taxon>
        <taxon>Nephila</taxon>
    </lineage>
</organism>
<gene>
    <name evidence="1" type="ORF">NPIL_670211</name>
</gene>
<dbReference type="EMBL" id="BMAW01115499">
    <property type="protein sequence ID" value="GFT66292.1"/>
    <property type="molecule type" value="Genomic_DNA"/>
</dbReference>
<sequence length="100" mass="11238">MITFNVRDQEPNILPSKKDLFSFGDQLNPVTQSLDSTLSVDLLVGRLILDLPHIAYARIGEKLRIGNMKDYPFLNLNSVKATPCIESEAAETARKELYQS</sequence>
<reference evidence="1" key="1">
    <citation type="submission" date="2020-08" db="EMBL/GenBank/DDBJ databases">
        <title>Multicomponent nature underlies the extraordinary mechanical properties of spider dragline silk.</title>
        <authorList>
            <person name="Kono N."/>
            <person name="Nakamura H."/>
            <person name="Mori M."/>
            <person name="Yoshida Y."/>
            <person name="Ohtoshi R."/>
            <person name="Malay A.D."/>
            <person name="Moran D.A.P."/>
            <person name="Tomita M."/>
            <person name="Numata K."/>
            <person name="Arakawa K."/>
        </authorList>
    </citation>
    <scope>NUCLEOTIDE SEQUENCE</scope>
</reference>
<keyword evidence="2" id="KW-1185">Reference proteome</keyword>
<dbReference type="AlphaFoldDB" id="A0A8X6TX54"/>
<comment type="caution">
    <text evidence="1">The sequence shown here is derived from an EMBL/GenBank/DDBJ whole genome shotgun (WGS) entry which is preliminary data.</text>
</comment>
<evidence type="ECO:0000313" key="2">
    <source>
        <dbReference type="Proteomes" id="UP000887013"/>
    </source>
</evidence>